<dbReference type="AlphaFoldDB" id="A0A9W6ZHC3"/>
<dbReference type="Proteomes" id="UP001165082">
    <property type="component" value="Unassembled WGS sequence"/>
</dbReference>
<reference evidence="3" key="1">
    <citation type="submission" date="2022-07" db="EMBL/GenBank/DDBJ databases">
        <title>Genome analysis of Parmales, a sister group of diatoms, reveals the evolutionary specialization of diatoms from phago-mixotrophs to photoautotrophs.</title>
        <authorList>
            <person name="Ban H."/>
            <person name="Sato S."/>
            <person name="Yoshikawa S."/>
            <person name="Kazumasa Y."/>
            <person name="Nakamura Y."/>
            <person name="Ichinomiya M."/>
            <person name="Saitoh K."/>
            <person name="Sato N."/>
            <person name="Blanc-Mathieu R."/>
            <person name="Endo H."/>
            <person name="Kuwata A."/>
            <person name="Ogata H."/>
        </authorList>
    </citation>
    <scope>NUCLEOTIDE SEQUENCE</scope>
</reference>
<evidence type="ECO:0000313" key="3">
    <source>
        <dbReference type="EMBL" id="GMH54402.1"/>
    </source>
</evidence>
<feature type="transmembrane region" description="Helical" evidence="2">
    <location>
        <begin position="12"/>
        <end position="32"/>
    </location>
</feature>
<keyword evidence="2" id="KW-0812">Transmembrane</keyword>
<proteinExistence type="predicted"/>
<name>A0A9W6ZHC3_9STRA</name>
<sequence length="99" mass="11139">MVLQINRAGPEFGISAVLSLISATISLLYVSVELIKLFTYLDKVSISPKKPKPEVKKDSKPKEGYESLTETLLPTDDDGEEKVTLPRHLTRFYKVGLFR</sequence>
<evidence type="ECO:0000256" key="2">
    <source>
        <dbReference type="SAM" id="Phobius"/>
    </source>
</evidence>
<accession>A0A9W6ZHC3</accession>
<feature type="region of interest" description="Disordered" evidence="1">
    <location>
        <begin position="47"/>
        <end position="80"/>
    </location>
</feature>
<evidence type="ECO:0000313" key="4">
    <source>
        <dbReference type="Proteomes" id="UP001165082"/>
    </source>
</evidence>
<keyword evidence="4" id="KW-1185">Reference proteome</keyword>
<gene>
    <name evidence="3" type="ORF">TrRE_jg1217</name>
</gene>
<evidence type="ECO:0000256" key="1">
    <source>
        <dbReference type="SAM" id="MobiDB-lite"/>
    </source>
</evidence>
<keyword evidence="2" id="KW-0472">Membrane</keyword>
<feature type="compositionally biased region" description="Basic and acidic residues" evidence="1">
    <location>
        <begin position="51"/>
        <end position="65"/>
    </location>
</feature>
<organism evidence="3 4">
    <name type="scientific">Triparma retinervis</name>
    <dbReference type="NCBI Taxonomy" id="2557542"/>
    <lineage>
        <taxon>Eukaryota</taxon>
        <taxon>Sar</taxon>
        <taxon>Stramenopiles</taxon>
        <taxon>Ochrophyta</taxon>
        <taxon>Bolidophyceae</taxon>
        <taxon>Parmales</taxon>
        <taxon>Triparmaceae</taxon>
        <taxon>Triparma</taxon>
    </lineage>
</organism>
<comment type="caution">
    <text evidence="3">The sequence shown here is derived from an EMBL/GenBank/DDBJ whole genome shotgun (WGS) entry which is preliminary data.</text>
</comment>
<keyword evidence="2" id="KW-1133">Transmembrane helix</keyword>
<dbReference type="EMBL" id="BRXZ01002096">
    <property type="protein sequence ID" value="GMH54402.1"/>
    <property type="molecule type" value="Genomic_DNA"/>
</dbReference>
<protein>
    <submittedName>
        <fullName evidence="3">Uncharacterized protein</fullName>
    </submittedName>
</protein>